<organism evidence="6 7">
    <name type="scientific">Candidatus Brocadia carolinensis</name>
    <dbReference type="NCBI Taxonomy" id="1004156"/>
    <lineage>
        <taxon>Bacteria</taxon>
        <taxon>Pseudomonadati</taxon>
        <taxon>Planctomycetota</taxon>
        <taxon>Candidatus Brocadiia</taxon>
        <taxon>Candidatus Brocadiales</taxon>
        <taxon>Candidatus Brocadiaceae</taxon>
        <taxon>Candidatus Brocadia</taxon>
    </lineage>
</organism>
<reference evidence="6 7" key="1">
    <citation type="journal article" date="2017" name="Water Res.">
        <title>Discovery and metagenomic analysis of an anammox bacterial enrichment related to Candidatus "Brocadia caroliniensis" in a full-scale glycerol-fed nitritation-denitritation separate centrate treatment process.</title>
        <authorList>
            <person name="Park H."/>
            <person name="Brotto A.C."/>
            <person name="van Loosdrecht M.C."/>
            <person name="Chandran K."/>
        </authorList>
    </citation>
    <scope>NUCLEOTIDE SEQUENCE [LARGE SCALE GENOMIC DNA]</scope>
    <source>
        <strain evidence="6">26THWARD</strain>
    </source>
</reference>
<feature type="domain" description="Peptidase M16 C-terminal" evidence="5">
    <location>
        <begin position="663"/>
        <end position="834"/>
    </location>
</feature>
<comment type="similarity">
    <text evidence="2 3">Belongs to the peptidase M16 family.</text>
</comment>
<name>A0A1V4AUB6_9BACT</name>
<sequence length="900" mass="102646">MSDILKPLRKTLRLPWNAQKGIRNLMLIIVISLWIECLSCYGEDQNNQIVSLFKETQQASVFYLDNGMEVILVENHASPMIAAVAIVKTGSRNEDEATNGSAHFLEHLLFNGTKTRNQKQIYDEMDFYGGYNNAHTGPDYTNYMILMPKEYIAQGMDIQADMLFNSTLPEEKFEKERGIVIEEIGKDADNPGYQVNNHFQRVFYVGTPYERPVLGTVSTISHLKRESVWEYYRTWYVPNNMTLMVIGDFSTPEMVKLMKEKYGPYPAGPLPEHKTITLNPSQKLRIIKANGMGKFPNDRQYLTLGYMLPPPVSDDFQALVLLCEFLGGGENAALKTFFQQEPYKDLVETIDTSVDFNRDFSTLEISAELPLHADAGRVVEFITRTVHDMAKKAVPESELESTLIARVTHELYLQESLHYYGMMKSGYLAAGGYPLLRNYMDGLMGVTPLAIQKAAEKYLKSQVPVVTLMSPPVEKTTGEVSTQSVNKYKMETLKNGLTVVVKENQDSRVIGIHLLARERSLSEGKEKSGMTEVLQRMILDGGTTEHPDNALYQAFESIGAEIKLHDDPSIPFDDYYHTPRFAYIRLKLVDTFFETGVKLLSEMVLHPNLSEKAFLEARKDVISLSTNAEMSTPKMAERIFYDNLFKENPGFGRLFGNIKQLEKIQLKDIQDFHQRFYNPANLILVISGNIPTEKALSLVRQYFGGTWGEAGWQPPSFTPQFKPLDTTIREKMGKQQSHVSIANICDVSEEDQPALYVMETIFSDRLAFNLREKQGLAYSIGVSFHKYKGVQWYRVSMGTRPENIERSINGIRNEIYSMREAKIEEQEVQKTINAILGRRGMRRLDRVSQAYYISMKVLDGKEPEADDQEAERLKKVTVQDVERLARQVFKNDNYLVVIVE</sequence>
<dbReference type="STRING" id="1004156.AYP45_07780"/>
<evidence type="ECO:0008006" key="8">
    <source>
        <dbReference type="Google" id="ProtNLM"/>
    </source>
</evidence>
<dbReference type="GO" id="GO:0046872">
    <property type="term" value="F:metal ion binding"/>
    <property type="evidence" value="ECO:0007669"/>
    <property type="project" value="InterPro"/>
</dbReference>
<dbReference type="AlphaFoldDB" id="A0A1V4AUB6"/>
<evidence type="ECO:0000313" key="7">
    <source>
        <dbReference type="Proteomes" id="UP000189681"/>
    </source>
</evidence>
<dbReference type="Pfam" id="PF05193">
    <property type="entry name" value="Peptidase_M16_C"/>
    <property type="match status" value="2"/>
</dbReference>
<evidence type="ECO:0000313" key="6">
    <source>
        <dbReference type="EMBL" id="OOP56676.1"/>
    </source>
</evidence>
<dbReference type="PROSITE" id="PS00143">
    <property type="entry name" value="INSULINASE"/>
    <property type="match status" value="1"/>
</dbReference>
<feature type="domain" description="Peptidase M16 N-terminal" evidence="4">
    <location>
        <begin position="500"/>
        <end position="648"/>
    </location>
</feature>
<dbReference type="SUPFAM" id="SSF63411">
    <property type="entry name" value="LuxS/MPP-like metallohydrolase"/>
    <property type="match status" value="4"/>
</dbReference>
<dbReference type="PANTHER" id="PTHR11851">
    <property type="entry name" value="METALLOPROTEASE"/>
    <property type="match status" value="1"/>
</dbReference>
<accession>A0A1V4AUB6</accession>
<dbReference type="GO" id="GO:0004222">
    <property type="term" value="F:metalloendopeptidase activity"/>
    <property type="evidence" value="ECO:0007669"/>
    <property type="project" value="InterPro"/>
</dbReference>
<dbReference type="PANTHER" id="PTHR11851:SF49">
    <property type="entry name" value="MITOCHONDRIAL-PROCESSING PEPTIDASE SUBUNIT ALPHA"/>
    <property type="match status" value="1"/>
</dbReference>
<dbReference type="Proteomes" id="UP000189681">
    <property type="component" value="Unassembled WGS sequence"/>
</dbReference>
<comment type="cofactor">
    <cofactor evidence="1">
        <name>Zn(2+)</name>
        <dbReference type="ChEBI" id="CHEBI:29105"/>
    </cofactor>
</comment>
<dbReference type="Pfam" id="PF00675">
    <property type="entry name" value="Peptidase_M16"/>
    <property type="match status" value="2"/>
</dbReference>
<dbReference type="EMBL" id="AYTS01000065">
    <property type="protein sequence ID" value="OOP56676.1"/>
    <property type="molecule type" value="Genomic_DNA"/>
</dbReference>
<dbReference type="InterPro" id="IPR001431">
    <property type="entry name" value="Pept_M16_Zn_BS"/>
</dbReference>
<dbReference type="Gene3D" id="3.30.830.10">
    <property type="entry name" value="Metalloenzyme, LuxS/M16 peptidase-like"/>
    <property type="match status" value="4"/>
</dbReference>
<gene>
    <name evidence="6" type="ORF">AYP45_07780</name>
</gene>
<comment type="caution">
    <text evidence="6">The sequence shown here is derived from an EMBL/GenBank/DDBJ whole genome shotgun (WGS) entry which is preliminary data.</text>
</comment>
<evidence type="ECO:0000259" key="5">
    <source>
        <dbReference type="Pfam" id="PF05193"/>
    </source>
</evidence>
<feature type="domain" description="Peptidase M16 C-terminal" evidence="5">
    <location>
        <begin position="223"/>
        <end position="401"/>
    </location>
</feature>
<dbReference type="InterPro" id="IPR050361">
    <property type="entry name" value="MPP/UQCRC_Complex"/>
</dbReference>
<feature type="domain" description="Peptidase M16 N-terminal" evidence="4">
    <location>
        <begin position="70"/>
        <end position="216"/>
    </location>
</feature>
<dbReference type="InterPro" id="IPR007863">
    <property type="entry name" value="Peptidase_M16_C"/>
</dbReference>
<dbReference type="InterPro" id="IPR011765">
    <property type="entry name" value="Pept_M16_N"/>
</dbReference>
<evidence type="ECO:0000259" key="4">
    <source>
        <dbReference type="Pfam" id="PF00675"/>
    </source>
</evidence>
<proteinExistence type="inferred from homology"/>
<evidence type="ECO:0000256" key="1">
    <source>
        <dbReference type="ARBA" id="ARBA00001947"/>
    </source>
</evidence>
<evidence type="ECO:0000256" key="2">
    <source>
        <dbReference type="ARBA" id="ARBA00007261"/>
    </source>
</evidence>
<protein>
    <recommendedName>
        <fullName evidence="8">Peptidase M16</fullName>
    </recommendedName>
</protein>
<dbReference type="InterPro" id="IPR011249">
    <property type="entry name" value="Metalloenz_LuxS/M16"/>
</dbReference>
<dbReference type="GO" id="GO:0006508">
    <property type="term" value="P:proteolysis"/>
    <property type="evidence" value="ECO:0007669"/>
    <property type="project" value="InterPro"/>
</dbReference>
<evidence type="ECO:0000256" key="3">
    <source>
        <dbReference type="RuleBase" id="RU004447"/>
    </source>
</evidence>